<evidence type="ECO:0000256" key="2">
    <source>
        <dbReference type="SAM" id="Phobius"/>
    </source>
</evidence>
<feature type="region of interest" description="Disordered" evidence="1">
    <location>
        <begin position="66"/>
        <end position="91"/>
    </location>
</feature>
<feature type="compositionally biased region" description="Low complexity" evidence="1">
    <location>
        <begin position="80"/>
        <end position="91"/>
    </location>
</feature>
<keyword evidence="2" id="KW-0812">Transmembrane</keyword>
<name>A0A507ZWH7_9ACTO</name>
<gene>
    <name evidence="4" type="ORF">FK256_13870</name>
</gene>
<dbReference type="Pfam" id="PF25591">
    <property type="entry name" value="LRV_2"/>
    <property type="match status" value="1"/>
</dbReference>
<accession>A0A507ZWH7</accession>
<organism evidence="4 5">
    <name type="scientific">Actinomyces johnsonii</name>
    <dbReference type="NCBI Taxonomy" id="544581"/>
    <lineage>
        <taxon>Bacteria</taxon>
        <taxon>Bacillati</taxon>
        <taxon>Actinomycetota</taxon>
        <taxon>Actinomycetes</taxon>
        <taxon>Actinomycetales</taxon>
        <taxon>Actinomycetaceae</taxon>
        <taxon>Actinomyces</taxon>
    </lineage>
</organism>
<feature type="region of interest" description="Disordered" evidence="1">
    <location>
        <begin position="103"/>
        <end position="195"/>
    </location>
</feature>
<feature type="transmembrane region" description="Helical" evidence="2">
    <location>
        <begin position="204"/>
        <end position="226"/>
    </location>
</feature>
<feature type="region of interest" description="Disordered" evidence="1">
    <location>
        <begin position="1"/>
        <end position="20"/>
    </location>
</feature>
<comment type="caution">
    <text evidence="4">The sequence shown here is derived from an EMBL/GenBank/DDBJ whole genome shotgun (WGS) entry which is preliminary data.</text>
</comment>
<dbReference type="Proteomes" id="UP000319010">
    <property type="component" value="Unassembled WGS sequence"/>
</dbReference>
<dbReference type="EMBL" id="VICB01000029">
    <property type="protein sequence ID" value="TQD41297.1"/>
    <property type="molecule type" value="Genomic_DNA"/>
</dbReference>
<evidence type="ECO:0000313" key="4">
    <source>
        <dbReference type="EMBL" id="TQD41297.1"/>
    </source>
</evidence>
<sequence length="618" mass="66022">MTTGYPPSSGDNDATIAADGFAPSHDLQRIAATRPDLHPILAVNPATPQSVLDLLAHSDNVAVKEALARRSRQGTAQTDEAAPPAQSQASEQIDTMAPTMAVGAARPQQSTGYGSAPQGYGTVTGAPGSTDIAQPPGADRPTSQPSVPSASPVAQPGPQQTGSIGYPAMNQPAMGAPPGQPAFNGPPVQAAPALRPKRRRGATAVAVFLPIILVLAATGGACWYFFGPSDTKIINRHIELSDDWKDGSVKKWDADVAASATPLVVGDHFLTYESSNHTLTAYTIADSGMTKAWDLEVGGDSSDPSTSFESAAYSWGDDKVVYGPTIIDLSSGKQGSVPWSESQSAIIADGIAISCDTENQCTAWESPQKKKWTITIPAEDGVNFSSMRGNVNVVTHKKHKYITINNVVLDLADGKTKVLGGDKAKATTNTDYAEDGWVVYEKNALNPGPDDPWSVVEYDLDGKQLSAYFVDPKKEESPLIYPEHYLLTIKQIHAYHKKNESPAPMTGLRDSGSSCINMLVPKVGKSFTIPNLEKKKENEAFCASGATLSPKKKAVKLKAQAQVDPNAFLYLMDVKREKQVEFAGIFWERGDSLIVVKPDLIIGYMRDLGKARGYKPEL</sequence>
<evidence type="ECO:0000313" key="5">
    <source>
        <dbReference type="Proteomes" id="UP000319010"/>
    </source>
</evidence>
<dbReference type="RefSeq" id="WP_141425153.1">
    <property type="nucleotide sequence ID" value="NZ_JASPFB010000026.1"/>
</dbReference>
<reference evidence="4 5" key="1">
    <citation type="submission" date="2019-06" db="EMBL/GenBank/DDBJ databases">
        <title>Draft genome sequence of Actinomyces johnsonii CCUG 34287T.</title>
        <authorList>
            <person name="Salva-Serra F."/>
            <person name="Cardew S."/>
            <person name="Moore E."/>
        </authorList>
    </citation>
    <scope>NUCLEOTIDE SEQUENCE [LARGE SCALE GENOMIC DNA]</scope>
    <source>
        <strain evidence="4 5">CCUG 34287</strain>
    </source>
</reference>
<feature type="compositionally biased region" description="Polar residues" evidence="1">
    <location>
        <begin position="1"/>
        <end position="12"/>
    </location>
</feature>
<feature type="domain" description="Leucine rich repeat variant" evidence="3">
    <location>
        <begin position="12"/>
        <end position="70"/>
    </location>
</feature>
<keyword evidence="2" id="KW-0472">Membrane</keyword>
<protein>
    <recommendedName>
        <fullName evidence="3">Leucine rich repeat variant domain-containing protein</fullName>
    </recommendedName>
</protein>
<evidence type="ECO:0000259" key="3">
    <source>
        <dbReference type="Pfam" id="PF25591"/>
    </source>
</evidence>
<feature type="compositionally biased region" description="Low complexity" evidence="1">
    <location>
        <begin position="143"/>
        <end position="160"/>
    </location>
</feature>
<proteinExistence type="predicted"/>
<dbReference type="AlphaFoldDB" id="A0A507ZWH7"/>
<dbReference type="InterPro" id="IPR057893">
    <property type="entry name" value="LRV_2"/>
</dbReference>
<evidence type="ECO:0000256" key="1">
    <source>
        <dbReference type="SAM" id="MobiDB-lite"/>
    </source>
</evidence>
<keyword evidence="2" id="KW-1133">Transmembrane helix</keyword>